<gene>
    <name evidence="1" type="ORF">BATDEDRAFT_23519</name>
</gene>
<dbReference type="EMBL" id="GL882881">
    <property type="protein sequence ID" value="EGF81852.1"/>
    <property type="molecule type" value="Genomic_DNA"/>
</dbReference>
<accession>F4NZ97</accession>
<proteinExistence type="predicted"/>
<dbReference type="HOGENOM" id="CLU_1547247_0_0_1"/>
<keyword evidence="2" id="KW-1185">Reference proteome</keyword>
<evidence type="ECO:0000313" key="1">
    <source>
        <dbReference type="EMBL" id="EGF81852.1"/>
    </source>
</evidence>
<dbReference type="GeneID" id="18238234"/>
<reference evidence="1 2" key="1">
    <citation type="submission" date="2009-12" db="EMBL/GenBank/DDBJ databases">
        <title>The draft genome of Batrachochytrium dendrobatidis.</title>
        <authorList>
            <consortium name="US DOE Joint Genome Institute (JGI-PGF)"/>
            <person name="Kuo A."/>
            <person name="Salamov A."/>
            <person name="Schmutz J."/>
            <person name="Lucas S."/>
            <person name="Pitluck S."/>
            <person name="Rosenblum E."/>
            <person name="Stajich J."/>
            <person name="Eisen M."/>
            <person name="Grigoriev I.V."/>
        </authorList>
    </citation>
    <scope>NUCLEOTIDE SEQUENCE [LARGE SCALE GENOMIC DNA]</scope>
    <source>
        <strain evidence="2">JAM81 / FGSC 10211</strain>
    </source>
</reference>
<organism evidence="1 2">
    <name type="scientific">Batrachochytrium dendrobatidis (strain JAM81 / FGSC 10211)</name>
    <name type="common">Frog chytrid fungus</name>
    <dbReference type="NCBI Taxonomy" id="684364"/>
    <lineage>
        <taxon>Eukaryota</taxon>
        <taxon>Fungi</taxon>
        <taxon>Fungi incertae sedis</taxon>
        <taxon>Chytridiomycota</taxon>
        <taxon>Chytridiomycota incertae sedis</taxon>
        <taxon>Chytridiomycetes</taxon>
        <taxon>Rhizophydiales</taxon>
        <taxon>Rhizophydiales incertae sedis</taxon>
        <taxon>Batrachochytrium</taxon>
    </lineage>
</organism>
<dbReference type="Proteomes" id="UP000007241">
    <property type="component" value="Unassembled WGS sequence"/>
</dbReference>
<sequence>MNITSKHWVIDIKTTVASLGCAIFIFELERERIRVFRNKMVDNIRPDDCTMYGYQIRLSELVATNSTRCDSLPSQTFETCRDSKATNKLPIFSLLSVHGITVVANVDKFQRAQWLLIALHIQLRRRSCDLQLLLYRGLPGADTIKASSSISKVSKSVLLNGHAGATMVYPPAI</sequence>
<dbReference type="RefSeq" id="XP_006677303.1">
    <property type="nucleotide sequence ID" value="XM_006677240.1"/>
</dbReference>
<protein>
    <submittedName>
        <fullName evidence="1">Uncharacterized protein</fullName>
    </submittedName>
</protein>
<dbReference type="AlphaFoldDB" id="F4NZ97"/>
<evidence type="ECO:0000313" key="2">
    <source>
        <dbReference type="Proteomes" id="UP000007241"/>
    </source>
</evidence>
<name>F4NZ97_BATDJ</name>
<dbReference type="InParanoid" id="F4NZ97"/>